<accession>A0ABS3UG51</accession>
<evidence type="ECO:0000313" key="2">
    <source>
        <dbReference type="Proteomes" id="UP000679690"/>
    </source>
</evidence>
<keyword evidence="2" id="KW-1185">Reference proteome</keyword>
<sequence length="334" mass="36634">MNGALLITGDLGVIGHIRELAARAGAHVNVQTAMSPEMAGQAPPLTLIGIDRLAVTDELAVPPGGEVIIVSAGAPDNILTAAARKVDVLNLPRDQGDLLLRFEDTAAVVLDRLHHAGYRFGLTDSRHRRSGYVPPTAVTDWRQSLGQAVYVNCGQVACGDGVAGFASAVQRSNFRVLHRRFPDVWTDTVATDVTELGAFVADLPPEAVDALCSLAEFDAVLDIDDRQALHREDIVDSWGLAAIDLYSQLRPRYRQVWDRTEPRRVTELLWEVVTAAGVGPVHDGRRVRWPITELAPLFAARLMAEQRRSRPGTRNRIAAHATRYRYARARRPGR</sequence>
<name>A0ABS3UG51_9ACTN</name>
<dbReference type="EMBL" id="JAGFNS010000002">
    <property type="protein sequence ID" value="MBO3736667.1"/>
    <property type="molecule type" value="Genomic_DNA"/>
</dbReference>
<dbReference type="RefSeq" id="WP_208465885.1">
    <property type="nucleotide sequence ID" value="NZ_JAGFNS010000002.1"/>
</dbReference>
<organism evidence="1 2">
    <name type="scientific">Actinoplanes flavus</name>
    <dbReference type="NCBI Taxonomy" id="2820290"/>
    <lineage>
        <taxon>Bacteria</taxon>
        <taxon>Bacillati</taxon>
        <taxon>Actinomycetota</taxon>
        <taxon>Actinomycetes</taxon>
        <taxon>Micromonosporales</taxon>
        <taxon>Micromonosporaceae</taxon>
        <taxon>Actinoplanes</taxon>
    </lineage>
</organism>
<protein>
    <submittedName>
        <fullName evidence="1">Uncharacterized protein</fullName>
    </submittedName>
</protein>
<reference evidence="1 2" key="1">
    <citation type="submission" date="2021-03" db="EMBL/GenBank/DDBJ databases">
        <title>Actinoplanes flavus sp. nov., a novel actinomycete isolated from Coconut Palm rhizosphere soil.</title>
        <authorList>
            <person name="Luo X."/>
        </authorList>
    </citation>
    <scope>NUCLEOTIDE SEQUENCE [LARGE SCALE GENOMIC DNA]</scope>
    <source>
        <strain evidence="1 2">NEAU-H7</strain>
    </source>
</reference>
<proteinExistence type="predicted"/>
<gene>
    <name evidence="1" type="ORF">J5X75_03925</name>
</gene>
<dbReference type="Proteomes" id="UP000679690">
    <property type="component" value="Unassembled WGS sequence"/>
</dbReference>
<comment type="caution">
    <text evidence="1">The sequence shown here is derived from an EMBL/GenBank/DDBJ whole genome shotgun (WGS) entry which is preliminary data.</text>
</comment>
<evidence type="ECO:0000313" key="1">
    <source>
        <dbReference type="EMBL" id="MBO3736667.1"/>
    </source>
</evidence>